<evidence type="ECO:0000313" key="2">
    <source>
        <dbReference type="Proteomes" id="UP000499080"/>
    </source>
</evidence>
<dbReference type="AlphaFoldDB" id="A0A4Y2GL26"/>
<gene>
    <name evidence="1" type="ORF">AVEN_169322_1</name>
</gene>
<organism evidence="1 2">
    <name type="scientific">Araneus ventricosus</name>
    <name type="common">Orbweaver spider</name>
    <name type="synonym">Epeira ventricosa</name>
    <dbReference type="NCBI Taxonomy" id="182803"/>
    <lineage>
        <taxon>Eukaryota</taxon>
        <taxon>Metazoa</taxon>
        <taxon>Ecdysozoa</taxon>
        <taxon>Arthropoda</taxon>
        <taxon>Chelicerata</taxon>
        <taxon>Arachnida</taxon>
        <taxon>Araneae</taxon>
        <taxon>Araneomorphae</taxon>
        <taxon>Entelegynae</taxon>
        <taxon>Araneoidea</taxon>
        <taxon>Araneidae</taxon>
        <taxon>Araneus</taxon>
    </lineage>
</organism>
<keyword evidence="2" id="KW-1185">Reference proteome</keyword>
<dbReference type="EMBL" id="BGPR01099645">
    <property type="protein sequence ID" value="GBM53405.1"/>
    <property type="molecule type" value="Genomic_DNA"/>
</dbReference>
<reference evidence="1 2" key="1">
    <citation type="journal article" date="2019" name="Sci. Rep.">
        <title>Orb-weaving spider Araneus ventricosus genome elucidates the spidroin gene catalogue.</title>
        <authorList>
            <person name="Kono N."/>
            <person name="Nakamura H."/>
            <person name="Ohtoshi R."/>
            <person name="Moran D.A.P."/>
            <person name="Shinohara A."/>
            <person name="Yoshida Y."/>
            <person name="Fujiwara M."/>
            <person name="Mori M."/>
            <person name="Tomita M."/>
            <person name="Arakawa K."/>
        </authorList>
    </citation>
    <scope>NUCLEOTIDE SEQUENCE [LARGE SCALE GENOMIC DNA]</scope>
</reference>
<feature type="non-terminal residue" evidence="1">
    <location>
        <position position="45"/>
    </location>
</feature>
<dbReference type="Proteomes" id="UP000499080">
    <property type="component" value="Unassembled WGS sequence"/>
</dbReference>
<evidence type="ECO:0000313" key="1">
    <source>
        <dbReference type="EMBL" id="GBM53405.1"/>
    </source>
</evidence>
<protein>
    <submittedName>
        <fullName evidence="1">Uncharacterized protein</fullName>
    </submittedName>
</protein>
<sequence>MDDITKVGGLDLHTVAVYNTAGDDAPSLYCAFHLPIRILTKKLLI</sequence>
<name>A0A4Y2GL26_ARAVE</name>
<comment type="caution">
    <text evidence="1">The sequence shown here is derived from an EMBL/GenBank/DDBJ whole genome shotgun (WGS) entry which is preliminary data.</text>
</comment>
<proteinExistence type="predicted"/>
<accession>A0A4Y2GL26</accession>